<evidence type="ECO:0000313" key="3">
    <source>
        <dbReference type="Proteomes" id="UP001215712"/>
    </source>
</evidence>
<sequence length="107" mass="12227">MKILFIPTLPDHAVTRGEHAADRQAQLFMATFRLCVYRIFVLDAARTVLFQVRLCCPDDDPPVIPWTRCSTTIRDGADLELHARNPTQVARPWRRADNLSSHDRPCA</sequence>
<reference evidence="2" key="2">
    <citation type="submission" date="2023-01" db="EMBL/GenBank/DDBJ databases">
        <authorList>
            <person name="Petersen C."/>
        </authorList>
    </citation>
    <scope>NUCLEOTIDE SEQUENCE</scope>
    <source>
        <strain evidence="2">IBT 17514</strain>
    </source>
</reference>
<proteinExistence type="predicted"/>
<protein>
    <submittedName>
        <fullName evidence="2">Uncharacterized protein</fullName>
    </submittedName>
</protein>
<dbReference type="AlphaFoldDB" id="A0AAD6HJK6"/>
<feature type="region of interest" description="Disordered" evidence="1">
    <location>
        <begin position="83"/>
        <end position="107"/>
    </location>
</feature>
<keyword evidence="3" id="KW-1185">Reference proteome</keyword>
<gene>
    <name evidence="2" type="ORF">N7493_006923</name>
</gene>
<dbReference type="Proteomes" id="UP001215712">
    <property type="component" value="Unassembled WGS sequence"/>
</dbReference>
<name>A0AAD6HJK6_9EURO</name>
<evidence type="ECO:0000313" key="2">
    <source>
        <dbReference type="EMBL" id="KAJ5720045.1"/>
    </source>
</evidence>
<feature type="compositionally biased region" description="Basic and acidic residues" evidence="1">
    <location>
        <begin position="94"/>
        <end position="107"/>
    </location>
</feature>
<comment type="caution">
    <text evidence="2">The sequence shown here is derived from an EMBL/GenBank/DDBJ whole genome shotgun (WGS) entry which is preliminary data.</text>
</comment>
<dbReference type="EMBL" id="JAQJAN010000009">
    <property type="protein sequence ID" value="KAJ5720045.1"/>
    <property type="molecule type" value="Genomic_DNA"/>
</dbReference>
<evidence type="ECO:0000256" key="1">
    <source>
        <dbReference type="SAM" id="MobiDB-lite"/>
    </source>
</evidence>
<organism evidence="2 3">
    <name type="scientific">Penicillium malachiteum</name>
    <dbReference type="NCBI Taxonomy" id="1324776"/>
    <lineage>
        <taxon>Eukaryota</taxon>
        <taxon>Fungi</taxon>
        <taxon>Dikarya</taxon>
        <taxon>Ascomycota</taxon>
        <taxon>Pezizomycotina</taxon>
        <taxon>Eurotiomycetes</taxon>
        <taxon>Eurotiomycetidae</taxon>
        <taxon>Eurotiales</taxon>
        <taxon>Aspergillaceae</taxon>
        <taxon>Penicillium</taxon>
    </lineage>
</organism>
<reference evidence="2" key="1">
    <citation type="journal article" date="2023" name="IMA Fungus">
        <title>Comparative genomic study of the Penicillium genus elucidates a diverse pangenome and 15 lateral gene transfer events.</title>
        <authorList>
            <person name="Petersen C."/>
            <person name="Sorensen T."/>
            <person name="Nielsen M.R."/>
            <person name="Sondergaard T.E."/>
            <person name="Sorensen J.L."/>
            <person name="Fitzpatrick D.A."/>
            <person name="Frisvad J.C."/>
            <person name="Nielsen K.L."/>
        </authorList>
    </citation>
    <scope>NUCLEOTIDE SEQUENCE</scope>
    <source>
        <strain evidence="2">IBT 17514</strain>
    </source>
</reference>
<accession>A0AAD6HJK6</accession>